<evidence type="ECO:0000313" key="2">
    <source>
        <dbReference type="Proteomes" id="UP001500443"/>
    </source>
</evidence>
<dbReference type="RefSeq" id="WP_344289485.1">
    <property type="nucleotide sequence ID" value="NZ_BAAAPF010000042.1"/>
</dbReference>
<accession>A0ABN2XYC9</accession>
<keyword evidence="2" id="KW-1185">Reference proteome</keyword>
<protein>
    <recommendedName>
        <fullName evidence="3">Minor tail protein</fullName>
    </recommendedName>
</protein>
<dbReference type="EMBL" id="BAAAPF010000042">
    <property type="protein sequence ID" value="GAA2118630.1"/>
    <property type="molecule type" value="Genomic_DNA"/>
</dbReference>
<comment type="caution">
    <text evidence="1">The sequence shown here is derived from an EMBL/GenBank/DDBJ whole genome shotgun (WGS) entry which is preliminary data.</text>
</comment>
<gene>
    <name evidence="1" type="ORF">GCM10009802_20370</name>
</gene>
<sequence>MRSVPEWWTDAIRTSHQVRTRVMAYRGGGVGQVEVPITEGTVTFDATAEEERRCQFTVPRFDETGFDWQPGRDRLHPLAPYGQSVYISNGMFNPAVSGQFHVCHMGHYLITNVESDSQTVQVTGADFWRKLKEQNIQGSPIDGFGPSHTYQSALFRLTWVGLQNTFTDDVQIIAPDFSAMSSNPRLSQYVATPFMSDRTEPIKTLADAWGARVYVNDVADLAFVPKVLEPSSTPVFTFRGGVNGSLLRRVRTQDRDGVYNWIIAQGKDPSTGANTYYGRLFTESGALDIRGPHGWVSQYFETGQFATVDDAIRTVNDLWAASMLRGFTETITAVPNPALQLYDTVRVIGDDGTPNDMIVLALDIPLTASSNGGEMRVVVGERVDSTSAAAIKKAGIGNAYTGSDSQR</sequence>
<name>A0ABN2XYC9_9ACTN</name>
<dbReference type="Proteomes" id="UP001500443">
    <property type="component" value="Unassembled WGS sequence"/>
</dbReference>
<evidence type="ECO:0008006" key="3">
    <source>
        <dbReference type="Google" id="ProtNLM"/>
    </source>
</evidence>
<evidence type="ECO:0000313" key="1">
    <source>
        <dbReference type="EMBL" id="GAA2118630.1"/>
    </source>
</evidence>
<organism evidence="1 2">
    <name type="scientific">Streptomyces synnematoformans</name>
    <dbReference type="NCBI Taxonomy" id="415721"/>
    <lineage>
        <taxon>Bacteria</taxon>
        <taxon>Bacillati</taxon>
        <taxon>Actinomycetota</taxon>
        <taxon>Actinomycetes</taxon>
        <taxon>Kitasatosporales</taxon>
        <taxon>Streptomycetaceae</taxon>
        <taxon>Streptomyces</taxon>
    </lineage>
</organism>
<reference evidence="1 2" key="1">
    <citation type="journal article" date="2019" name="Int. J. Syst. Evol. Microbiol.">
        <title>The Global Catalogue of Microorganisms (GCM) 10K type strain sequencing project: providing services to taxonomists for standard genome sequencing and annotation.</title>
        <authorList>
            <consortium name="The Broad Institute Genomics Platform"/>
            <consortium name="The Broad Institute Genome Sequencing Center for Infectious Disease"/>
            <person name="Wu L."/>
            <person name="Ma J."/>
        </authorList>
    </citation>
    <scope>NUCLEOTIDE SEQUENCE [LARGE SCALE GENOMIC DNA]</scope>
    <source>
        <strain evidence="1 2">JCM 15481</strain>
    </source>
</reference>
<proteinExistence type="predicted"/>